<proteinExistence type="predicted"/>
<dbReference type="Proteomes" id="UP000434036">
    <property type="component" value="Unassembled WGS sequence"/>
</dbReference>
<dbReference type="AlphaFoldDB" id="A0A6N8U5L9"/>
<accession>A0A6N8U5L9</accession>
<dbReference type="EMBL" id="WUUQ01000002">
    <property type="protein sequence ID" value="MXQ73498.1"/>
    <property type="molecule type" value="Genomic_DNA"/>
</dbReference>
<comment type="caution">
    <text evidence="1">The sequence shown here is derived from an EMBL/GenBank/DDBJ whole genome shotgun (WGS) entry which is preliminary data.</text>
</comment>
<reference evidence="1 2" key="1">
    <citation type="submission" date="2019-12" db="EMBL/GenBank/DDBJ databases">
        <authorList>
            <person name="Yang R."/>
        </authorList>
    </citation>
    <scope>NUCLEOTIDE SEQUENCE [LARGE SCALE GENOMIC DNA]</scope>
    <source>
        <strain evidence="1 2">DONG20-135</strain>
    </source>
</reference>
<dbReference type="RefSeq" id="WP_160624942.1">
    <property type="nucleotide sequence ID" value="NZ_WUUQ01000002.1"/>
</dbReference>
<organism evidence="1 2">
    <name type="scientific">Copranaerobaculum intestinale</name>
    <dbReference type="NCBI Taxonomy" id="2692629"/>
    <lineage>
        <taxon>Bacteria</taxon>
        <taxon>Bacillati</taxon>
        <taxon>Bacillota</taxon>
        <taxon>Erysipelotrichia</taxon>
        <taxon>Erysipelotrichales</taxon>
        <taxon>Erysipelotrichaceae</taxon>
        <taxon>Copranaerobaculum</taxon>
    </lineage>
</organism>
<evidence type="ECO:0000313" key="2">
    <source>
        <dbReference type="Proteomes" id="UP000434036"/>
    </source>
</evidence>
<name>A0A6N8U5L9_9FIRM</name>
<evidence type="ECO:0000313" key="1">
    <source>
        <dbReference type="EMBL" id="MXQ73498.1"/>
    </source>
</evidence>
<reference evidence="1 2" key="2">
    <citation type="submission" date="2020-01" db="EMBL/GenBank/DDBJ databases">
        <title>Clostridiaceae sp. nov. isolated from the gut of human by culturomics.</title>
        <authorList>
            <person name="Chang Y."/>
        </authorList>
    </citation>
    <scope>NUCLEOTIDE SEQUENCE [LARGE SCALE GENOMIC DNA]</scope>
    <source>
        <strain evidence="1 2">DONG20-135</strain>
    </source>
</reference>
<keyword evidence="2" id="KW-1185">Reference proteome</keyword>
<gene>
    <name evidence="1" type="ORF">GSF08_06075</name>
</gene>
<sequence length="433" mass="52347">MIENTDYFLAVGALIECERIRQKKLASDHKPFNQESFCEHICDTKTYRRMSVEKREINHRFYGQLLQRLGLQMAYDDELYKKLHVRLANLNDAITKYNLHDIEEIYGKIENLIGDCHPDIYFQYIRWITTLLTNYYLHNQFPSLEEMQVLLQICMGFPRDVRDMMMDLIFKYYRLHTTSNQDYFSYIKKFPYESSTFLPNRINYIQSIHDRDDFDQFTALSNELIPILESTRNYFRLIDVYDLQITAMYYTDRIHVEDVITKADNNVTSLFEKYKYKADMPIKKIEWPLKRKISQYTYHKGCILFLLKNYEQAIHILSEYLLNNQMMEVHSKVMLISCYHHLHQKIPSAYLELHHHTDDQKFLNMHTYFQMKYLHDEQLITLNNYLEYEVLPLVMPEDDVLIRVLTYELSLNAKNNRGYVLFHHFFEKLGMTQ</sequence>
<protein>
    <recommendedName>
        <fullName evidence="3">Tetratricopeptide repeat protein</fullName>
    </recommendedName>
</protein>
<evidence type="ECO:0008006" key="3">
    <source>
        <dbReference type="Google" id="ProtNLM"/>
    </source>
</evidence>